<proteinExistence type="predicted"/>
<dbReference type="Proteomes" id="UP001151532">
    <property type="component" value="Chromosome 3"/>
</dbReference>
<keyword evidence="2" id="KW-1185">Reference proteome</keyword>
<reference evidence="1" key="1">
    <citation type="submission" date="2022-11" db="EMBL/GenBank/DDBJ databases">
        <authorList>
            <person name="Hyden B.L."/>
            <person name="Feng K."/>
            <person name="Yates T."/>
            <person name="Jawdy S."/>
            <person name="Smart L.B."/>
            <person name="Muchero W."/>
        </authorList>
    </citation>
    <scope>NUCLEOTIDE SEQUENCE</scope>
    <source>
        <tissue evidence="1">Shoot tip</tissue>
    </source>
</reference>
<dbReference type="EMBL" id="JAPFFK010000016">
    <property type="protein sequence ID" value="KAJ6705873.1"/>
    <property type="molecule type" value="Genomic_DNA"/>
</dbReference>
<reference evidence="1" key="2">
    <citation type="journal article" date="2023" name="Int. J. Mol. Sci.">
        <title>De Novo Assembly and Annotation of 11 Diverse Shrub Willow (Salix) Genomes Reveals Novel Gene Organization in Sex-Linked Regions.</title>
        <authorList>
            <person name="Hyden B."/>
            <person name="Feng K."/>
            <person name="Yates T.B."/>
            <person name="Jawdy S."/>
            <person name="Cereghino C."/>
            <person name="Smart L.B."/>
            <person name="Muchero W."/>
        </authorList>
    </citation>
    <scope>NUCLEOTIDE SEQUENCE</scope>
    <source>
        <tissue evidence="1">Shoot tip</tissue>
    </source>
</reference>
<dbReference type="AlphaFoldDB" id="A0A9Q0T9Q4"/>
<gene>
    <name evidence="1" type="ORF">OIU79_010520</name>
</gene>
<name>A0A9Q0T9Q4_SALPP</name>
<comment type="caution">
    <text evidence="1">The sequence shown here is derived from an EMBL/GenBank/DDBJ whole genome shotgun (WGS) entry which is preliminary data.</text>
</comment>
<protein>
    <submittedName>
        <fullName evidence="1">Uncharacterized protein</fullName>
    </submittedName>
</protein>
<organism evidence="1 2">
    <name type="scientific">Salix purpurea</name>
    <name type="common">Purple osier willow</name>
    <dbReference type="NCBI Taxonomy" id="77065"/>
    <lineage>
        <taxon>Eukaryota</taxon>
        <taxon>Viridiplantae</taxon>
        <taxon>Streptophyta</taxon>
        <taxon>Embryophyta</taxon>
        <taxon>Tracheophyta</taxon>
        <taxon>Spermatophyta</taxon>
        <taxon>Magnoliopsida</taxon>
        <taxon>eudicotyledons</taxon>
        <taxon>Gunneridae</taxon>
        <taxon>Pentapetalae</taxon>
        <taxon>rosids</taxon>
        <taxon>fabids</taxon>
        <taxon>Malpighiales</taxon>
        <taxon>Salicaceae</taxon>
        <taxon>Saliceae</taxon>
        <taxon>Salix</taxon>
    </lineage>
</organism>
<evidence type="ECO:0000313" key="2">
    <source>
        <dbReference type="Proteomes" id="UP001151532"/>
    </source>
</evidence>
<accession>A0A9Q0T9Q4</accession>
<sequence length="103" mass="11917">MFIRRNLKGGQKQLREKQEPAAAAAAAAECFVLGSSCFRIETHWSNIQGVKNTEEEEDVYVHSVHQASGRGWARRRRRSAWKWYPKYKRSRQKPYFTGPSSSS</sequence>
<evidence type="ECO:0000313" key="1">
    <source>
        <dbReference type="EMBL" id="KAJ6705873.1"/>
    </source>
</evidence>